<feature type="region of interest" description="Disordered" evidence="1">
    <location>
        <begin position="55"/>
        <end position="75"/>
    </location>
</feature>
<keyword evidence="3" id="KW-1185">Reference proteome</keyword>
<dbReference type="AlphaFoldDB" id="A0AAD4LWX4"/>
<comment type="caution">
    <text evidence="2">The sequence shown here is derived from an EMBL/GenBank/DDBJ whole genome shotgun (WGS) entry which is preliminary data.</text>
</comment>
<reference evidence="2" key="1">
    <citation type="journal article" date="2022" name="New Phytol.">
        <title>Evolutionary transition to the ectomycorrhizal habit in the genomes of a hyperdiverse lineage of mushroom-forming fungi.</title>
        <authorList>
            <person name="Looney B."/>
            <person name="Miyauchi S."/>
            <person name="Morin E."/>
            <person name="Drula E."/>
            <person name="Courty P.E."/>
            <person name="Kohler A."/>
            <person name="Kuo A."/>
            <person name="LaButti K."/>
            <person name="Pangilinan J."/>
            <person name="Lipzen A."/>
            <person name="Riley R."/>
            <person name="Andreopoulos W."/>
            <person name="He G."/>
            <person name="Johnson J."/>
            <person name="Nolan M."/>
            <person name="Tritt A."/>
            <person name="Barry K.W."/>
            <person name="Grigoriev I.V."/>
            <person name="Nagy L.G."/>
            <person name="Hibbett D."/>
            <person name="Henrissat B."/>
            <person name="Matheny P.B."/>
            <person name="Labbe J."/>
            <person name="Martin F.M."/>
        </authorList>
    </citation>
    <scope>NUCLEOTIDE SEQUENCE</scope>
    <source>
        <strain evidence="2">BPL690</strain>
    </source>
</reference>
<dbReference type="EMBL" id="WTXG01000160">
    <property type="protein sequence ID" value="KAI0291387.1"/>
    <property type="molecule type" value="Genomic_DNA"/>
</dbReference>
<evidence type="ECO:0000256" key="1">
    <source>
        <dbReference type="SAM" id="MobiDB-lite"/>
    </source>
</evidence>
<dbReference type="Proteomes" id="UP001203297">
    <property type="component" value="Unassembled WGS sequence"/>
</dbReference>
<organism evidence="2 3">
    <name type="scientific">Multifurca ochricompacta</name>
    <dbReference type="NCBI Taxonomy" id="376703"/>
    <lineage>
        <taxon>Eukaryota</taxon>
        <taxon>Fungi</taxon>
        <taxon>Dikarya</taxon>
        <taxon>Basidiomycota</taxon>
        <taxon>Agaricomycotina</taxon>
        <taxon>Agaricomycetes</taxon>
        <taxon>Russulales</taxon>
        <taxon>Russulaceae</taxon>
        <taxon>Multifurca</taxon>
    </lineage>
</organism>
<evidence type="ECO:0000313" key="3">
    <source>
        <dbReference type="Proteomes" id="UP001203297"/>
    </source>
</evidence>
<proteinExistence type="predicted"/>
<protein>
    <submittedName>
        <fullName evidence="2">Uncharacterized protein</fullName>
    </submittedName>
</protein>
<sequence length="178" mass="19986">MYGGLGFNAQHGHTFPVTEVPQLGPCCHIHCLGSSLYGPINKIINLQLPPDHMVKPQGLIQDSDGHSDDRDSYGTFNRDSTKAYQDFIIYKFSADHHQDIIKAIIEVKGPDNIKSAIVQTYDYMDKAGAQDAIGIAISGNNIRVLDLDGSRPLGYRIWRWPRFLISKPFINLIYQLTQ</sequence>
<evidence type="ECO:0000313" key="2">
    <source>
        <dbReference type="EMBL" id="KAI0291387.1"/>
    </source>
</evidence>
<accession>A0AAD4LWX4</accession>
<feature type="compositionally biased region" description="Basic and acidic residues" evidence="1">
    <location>
        <begin position="63"/>
        <end position="72"/>
    </location>
</feature>
<name>A0AAD4LWX4_9AGAM</name>
<gene>
    <name evidence="2" type="ORF">B0F90DRAFT_1920648</name>
</gene>